<dbReference type="Gene3D" id="3.15.10.40">
    <property type="entry name" value="Uncharacterised protein PF07273, DUF1439"/>
    <property type="match status" value="1"/>
</dbReference>
<sequence>MGEAKRFSVPRGRERGRIRRAAAWAAVPMLLLAGCASLMEYPVAGQEEVQAYLDERLGPLQELHLDSPVAAFDFSLRAADVTLGPEQAPDRVQLDLAGQAELALPLGGRESAAMQLRLRGLPDYDREAGAVYVRELELVGGEIDSRWFQGPVTPLARPLVAAVGRYLEENPVYEFAEGSATGQLLSRVPAGVQVEPGRLVLKPE</sequence>
<reference evidence="2 3" key="1">
    <citation type="journal article" date="2020" name="Microorganisms">
        <title>Osmotic Adaptation and Compatible Solute Biosynthesis of Phototrophic Bacteria as Revealed from Genome Analyses.</title>
        <authorList>
            <person name="Imhoff J.F."/>
            <person name="Rahn T."/>
            <person name="Kunzel S."/>
            <person name="Keller A."/>
            <person name="Neulinger S.C."/>
        </authorList>
    </citation>
    <scope>NUCLEOTIDE SEQUENCE [LARGE SCALE GENOMIC DNA]</scope>
    <source>
        <strain evidence="2 3">DSM 15116</strain>
    </source>
</reference>
<keyword evidence="1" id="KW-1133">Transmembrane helix</keyword>
<evidence type="ECO:0000256" key="1">
    <source>
        <dbReference type="SAM" id="Phobius"/>
    </source>
</evidence>
<evidence type="ECO:0000313" key="2">
    <source>
        <dbReference type="EMBL" id="MBK1725995.1"/>
    </source>
</evidence>
<keyword evidence="3" id="KW-1185">Reference proteome</keyword>
<dbReference type="EMBL" id="NRSH01000018">
    <property type="protein sequence ID" value="MBK1725995.1"/>
    <property type="molecule type" value="Genomic_DNA"/>
</dbReference>
<accession>A0ABS1E5F6</accession>
<evidence type="ECO:0000313" key="3">
    <source>
        <dbReference type="Proteomes" id="UP000738126"/>
    </source>
</evidence>
<comment type="caution">
    <text evidence="2">The sequence shown here is derived from an EMBL/GenBank/DDBJ whole genome shotgun (WGS) entry which is preliminary data.</text>
</comment>
<proteinExistence type="predicted"/>
<name>A0ABS1E5F6_9GAMM</name>
<protein>
    <recommendedName>
        <fullName evidence="4">Lipoprotein</fullName>
    </recommendedName>
</protein>
<dbReference type="RefSeq" id="WP_200256651.1">
    <property type="nucleotide sequence ID" value="NZ_NRSH01000018.1"/>
</dbReference>
<feature type="transmembrane region" description="Helical" evidence="1">
    <location>
        <begin position="21"/>
        <end position="39"/>
    </location>
</feature>
<dbReference type="InterPro" id="IPR010835">
    <property type="entry name" value="DUF1439"/>
</dbReference>
<dbReference type="Proteomes" id="UP000738126">
    <property type="component" value="Unassembled WGS sequence"/>
</dbReference>
<organism evidence="2 3">
    <name type="scientific">Halorhodospira neutriphila</name>
    <dbReference type="NCBI Taxonomy" id="168379"/>
    <lineage>
        <taxon>Bacteria</taxon>
        <taxon>Pseudomonadati</taxon>
        <taxon>Pseudomonadota</taxon>
        <taxon>Gammaproteobacteria</taxon>
        <taxon>Chromatiales</taxon>
        <taxon>Ectothiorhodospiraceae</taxon>
        <taxon>Halorhodospira</taxon>
    </lineage>
</organism>
<dbReference type="PROSITE" id="PS51257">
    <property type="entry name" value="PROKAR_LIPOPROTEIN"/>
    <property type="match status" value="1"/>
</dbReference>
<evidence type="ECO:0008006" key="4">
    <source>
        <dbReference type="Google" id="ProtNLM"/>
    </source>
</evidence>
<gene>
    <name evidence="2" type="ORF">CKO13_02965</name>
</gene>
<keyword evidence="1" id="KW-0472">Membrane</keyword>
<keyword evidence="1" id="KW-0812">Transmembrane</keyword>
<dbReference type="Pfam" id="PF07273">
    <property type="entry name" value="DUF1439"/>
    <property type="match status" value="1"/>
</dbReference>